<reference evidence="3 4" key="1">
    <citation type="submission" date="2024-01" db="EMBL/GenBank/DDBJ databases">
        <title>The complete chloroplast genome sequence of Lithospermum erythrorhizon: insights into the phylogenetic relationship among Boraginaceae species and the maternal lineages of purple gromwells.</title>
        <authorList>
            <person name="Okada T."/>
            <person name="Watanabe K."/>
        </authorList>
    </citation>
    <scope>NUCLEOTIDE SEQUENCE [LARGE SCALE GENOMIC DNA]</scope>
</reference>
<dbReference type="Pfam" id="PF22936">
    <property type="entry name" value="Pol_BBD"/>
    <property type="match status" value="1"/>
</dbReference>
<protein>
    <recommendedName>
        <fullName evidence="5">Gag-pol polyprotein</fullName>
    </recommendedName>
</protein>
<organism evidence="3 4">
    <name type="scientific">Lithospermum erythrorhizon</name>
    <name type="common">Purple gromwell</name>
    <name type="synonym">Lithospermum officinale var. erythrorhizon</name>
    <dbReference type="NCBI Taxonomy" id="34254"/>
    <lineage>
        <taxon>Eukaryota</taxon>
        <taxon>Viridiplantae</taxon>
        <taxon>Streptophyta</taxon>
        <taxon>Embryophyta</taxon>
        <taxon>Tracheophyta</taxon>
        <taxon>Spermatophyta</taxon>
        <taxon>Magnoliopsida</taxon>
        <taxon>eudicotyledons</taxon>
        <taxon>Gunneridae</taxon>
        <taxon>Pentapetalae</taxon>
        <taxon>asterids</taxon>
        <taxon>lamiids</taxon>
        <taxon>Boraginales</taxon>
        <taxon>Boraginaceae</taxon>
        <taxon>Boraginoideae</taxon>
        <taxon>Lithospermeae</taxon>
        <taxon>Lithospermum</taxon>
    </lineage>
</organism>
<dbReference type="InterPro" id="IPR057670">
    <property type="entry name" value="SH3_retrovirus"/>
</dbReference>
<dbReference type="InterPro" id="IPR054722">
    <property type="entry name" value="PolX-like_BBD"/>
</dbReference>
<proteinExistence type="predicted"/>
<dbReference type="EMBL" id="BAABME010004549">
    <property type="protein sequence ID" value="GAA0162777.1"/>
    <property type="molecule type" value="Genomic_DNA"/>
</dbReference>
<dbReference type="Pfam" id="PF25597">
    <property type="entry name" value="SH3_retrovirus"/>
    <property type="match status" value="1"/>
</dbReference>
<evidence type="ECO:0000313" key="3">
    <source>
        <dbReference type="EMBL" id="GAA0162777.1"/>
    </source>
</evidence>
<evidence type="ECO:0000259" key="1">
    <source>
        <dbReference type="Pfam" id="PF22936"/>
    </source>
</evidence>
<gene>
    <name evidence="3" type="ORF">LIER_18797</name>
</gene>
<dbReference type="AlphaFoldDB" id="A0AAV3QKQ6"/>
<evidence type="ECO:0008006" key="5">
    <source>
        <dbReference type="Google" id="ProtNLM"/>
    </source>
</evidence>
<comment type="caution">
    <text evidence="3">The sequence shown here is derived from an EMBL/GenBank/DDBJ whole genome shotgun (WGS) entry which is preliminary data.</text>
</comment>
<sequence>MEWVKKTITMSHVVFTSLKETAWEGCYFDNGCSRHMTGNQSNLSNIKKLSGDFVTFGGGAKGKIIGKGILIVDGLPSLKDVLLVDGLTVNLISISQLCDEGMQVAFSKNACTVSDTDEQIMKGARSSDNCYLWNPQKALSSRKEPRQKFDFKGEKEIFLGYSRNSRALRVYNKRTQVVMESINVKVVDEEAEHTETEQRNM</sequence>
<feature type="domain" description="Retrovirus-related Pol polyprotein from transposon TNT 1-94-like beta-barrel" evidence="1">
    <location>
        <begin position="27"/>
        <end position="101"/>
    </location>
</feature>
<keyword evidence="4" id="KW-1185">Reference proteome</keyword>
<evidence type="ECO:0000259" key="2">
    <source>
        <dbReference type="Pfam" id="PF25597"/>
    </source>
</evidence>
<name>A0AAV3QKQ6_LITER</name>
<evidence type="ECO:0000313" key="4">
    <source>
        <dbReference type="Proteomes" id="UP001454036"/>
    </source>
</evidence>
<feature type="domain" description="Retroviral polymerase SH3-like" evidence="2">
    <location>
        <begin position="142"/>
        <end position="194"/>
    </location>
</feature>
<dbReference type="Proteomes" id="UP001454036">
    <property type="component" value="Unassembled WGS sequence"/>
</dbReference>
<accession>A0AAV3QKQ6</accession>